<keyword evidence="9" id="KW-0648">Protein biosynthesis</keyword>
<dbReference type="EC" id="6.1.1.11" evidence="4"/>
<comment type="pathway">
    <text evidence="2">Aminoacyl-tRNA biosynthesis; selenocysteinyl-tRNA(Sec) biosynthesis; L-seryl-tRNA(Sec) from L-serine and tRNA(Sec): step 1/1.</text>
</comment>
<reference evidence="16" key="1">
    <citation type="journal article" date="2014" name="Front. Microbiol.">
        <title>High frequency of phylogenetically diverse reductive dehalogenase-homologous genes in deep subseafloor sedimentary metagenomes.</title>
        <authorList>
            <person name="Kawai M."/>
            <person name="Futagami T."/>
            <person name="Toyoda A."/>
            <person name="Takaki Y."/>
            <person name="Nishi S."/>
            <person name="Hori S."/>
            <person name="Arai W."/>
            <person name="Tsubouchi T."/>
            <person name="Morono Y."/>
            <person name="Uchiyama I."/>
            <person name="Ito T."/>
            <person name="Fujiyama A."/>
            <person name="Inagaki F."/>
            <person name="Takami H."/>
        </authorList>
    </citation>
    <scope>NUCLEOTIDE SEQUENCE</scope>
    <source>
        <strain evidence="16">Expedition CK06-06</strain>
    </source>
</reference>
<keyword evidence="8" id="KW-0067">ATP-binding</keyword>
<comment type="catalytic activity">
    <reaction evidence="13">
        <text>tRNA(Sec) + L-serine + ATP = L-seryl-tRNA(Sec) + AMP + diphosphate + H(+)</text>
        <dbReference type="Rhea" id="RHEA:42580"/>
        <dbReference type="Rhea" id="RHEA-COMP:9742"/>
        <dbReference type="Rhea" id="RHEA-COMP:10128"/>
        <dbReference type="ChEBI" id="CHEBI:15378"/>
        <dbReference type="ChEBI" id="CHEBI:30616"/>
        <dbReference type="ChEBI" id="CHEBI:33019"/>
        <dbReference type="ChEBI" id="CHEBI:33384"/>
        <dbReference type="ChEBI" id="CHEBI:78442"/>
        <dbReference type="ChEBI" id="CHEBI:78533"/>
        <dbReference type="ChEBI" id="CHEBI:456215"/>
        <dbReference type="EC" id="6.1.1.11"/>
    </reaction>
</comment>
<comment type="similarity">
    <text evidence="3">Belongs to the class-II aminoacyl-tRNA synthetase family. Type-1 seryl-tRNA synthetase subfamily.</text>
</comment>
<dbReference type="EMBL" id="BARW01031047">
    <property type="protein sequence ID" value="GAJ12477.1"/>
    <property type="molecule type" value="Genomic_DNA"/>
</dbReference>
<dbReference type="GO" id="GO:0005524">
    <property type="term" value="F:ATP binding"/>
    <property type="evidence" value="ECO:0007669"/>
    <property type="project" value="UniProtKB-KW"/>
</dbReference>
<accession>X1V882</accession>
<dbReference type="GO" id="GO:0004828">
    <property type="term" value="F:serine-tRNA ligase activity"/>
    <property type="evidence" value="ECO:0007669"/>
    <property type="project" value="UniProtKB-EC"/>
</dbReference>
<dbReference type="PRINTS" id="PR00981">
    <property type="entry name" value="TRNASYNTHSER"/>
</dbReference>
<dbReference type="SUPFAM" id="SSF55681">
    <property type="entry name" value="Class II aaRS and biotin synthetases"/>
    <property type="match status" value="1"/>
</dbReference>
<dbReference type="InterPro" id="IPR006195">
    <property type="entry name" value="aa-tRNA-synth_II"/>
</dbReference>
<protein>
    <recommendedName>
        <fullName evidence="4">serine--tRNA ligase</fullName>
        <ecNumber evidence="4">6.1.1.11</ecNumber>
    </recommendedName>
    <alternativeName>
        <fullName evidence="11">Seryl-tRNA synthetase</fullName>
    </alternativeName>
    <alternativeName>
        <fullName evidence="12">Seryl-tRNA(Ser/Sec) synthetase</fullName>
    </alternativeName>
</protein>
<dbReference type="InterPro" id="IPR045864">
    <property type="entry name" value="aa-tRNA-synth_II/BPL/LPL"/>
</dbReference>
<dbReference type="PROSITE" id="PS50862">
    <property type="entry name" value="AA_TRNA_LIGASE_II"/>
    <property type="match status" value="1"/>
</dbReference>
<dbReference type="GO" id="GO:0006434">
    <property type="term" value="P:seryl-tRNA aminoacylation"/>
    <property type="evidence" value="ECO:0007669"/>
    <property type="project" value="InterPro"/>
</dbReference>
<evidence type="ECO:0000256" key="3">
    <source>
        <dbReference type="ARBA" id="ARBA00010728"/>
    </source>
</evidence>
<dbReference type="Pfam" id="PF00587">
    <property type="entry name" value="tRNA-synt_2b"/>
    <property type="match status" value="1"/>
</dbReference>
<dbReference type="AlphaFoldDB" id="X1V882"/>
<evidence type="ECO:0000256" key="9">
    <source>
        <dbReference type="ARBA" id="ARBA00022917"/>
    </source>
</evidence>
<name>X1V882_9ZZZZ</name>
<dbReference type="GO" id="GO:0005737">
    <property type="term" value="C:cytoplasm"/>
    <property type="evidence" value="ECO:0007669"/>
    <property type="project" value="UniProtKB-SubCell"/>
</dbReference>
<dbReference type="PANTHER" id="PTHR43697:SF1">
    <property type="entry name" value="SERINE--TRNA LIGASE"/>
    <property type="match status" value="1"/>
</dbReference>
<keyword evidence="5" id="KW-0963">Cytoplasm</keyword>
<evidence type="ECO:0000256" key="12">
    <source>
        <dbReference type="ARBA" id="ARBA00033352"/>
    </source>
</evidence>
<keyword evidence="6" id="KW-0436">Ligase</keyword>
<dbReference type="NCBIfam" id="TIGR00414">
    <property type="entry name" value="serS"/>
    <property type="match status" value="1"/>
</dbReference>
<evidence type="ECO:0000256" key="10">
    <source>
        <dbReference type="ARBA" id="ARBA00023146"/>
    </source>
</evidence>
<dbReference type="InterPro" id="IPR002317">
    <property type="entry name" value="Ser-tRNA-ligase_type_1"/>
</dbReference>
<evidence type="ECO:0000256" key="1">
    <source>
        <dbReference type="ARBA" id="ARBA00004496"/>
    </source>
</evidence>
<evidence type="ECO:0000256" key="6">
    <source>
        <dbReference type="ARBA" id="ARBA00022598"/>
    </source>
</evidence>
<evidence type="ECO:0000259" key="15">
    <source>
        <dbReference type="PROSITE" id="PS50862"/>
    </source>
</evidence>
<proteinExistence type="inferred from homology"/>
<feature type="non-terminal residue" evidence="16">
    <location>
        <position position="1"/>
    </location>
</feature>
<evidence type="ECO:0000256" key="11">
    <source>
        <dbReference type="ARBA" id="ARBA00031113"/>
    </source>
</evidence>
<comment type="caution">
    <text evidence="16">The sequence shown here is derived from an EMBL/GenBank/DDBJ whole genome shotgun (WGS) entry which is preliminary data.</text>
</comment>
<evidence type="ECO:0000256" key="2">
    <source>
        <dbReference type="ARBA" id="ARBA00005045"/>
    </source>
</evidence>
<evidence type="ECO:0000256" key="7">
    <source>
        <dbReference type="ARBA" id="ARBA00022741"/>
    </source>
</evidence>
<sequence>GEMYPPFMVKRECMVASGNLPKFADNLYHDEEDDLWFVPTAEVPLTNLHRDEIILPGMLPFYYVAYTACFRREKMSAGKDTRGIKRGHQFDKVELYKYTEPATSDEELEKMLGDAEEVCQKLGLPYRVKQLCTADLGFVSARSYDIEMWAPGVDEWLEVSSCSNCGDFQARRANIRYRPALDARLQFVHTLNGSGLALPRVLIAIMENYQNADGSITIPEVLQPYVGEKLIK</sequence>
<evidence type="ECO:0000256" key="14">
    <source>
        <dbReference type="ARBA" id="ARBA00048823"/>
    </source>
</evidence>
<evidence type="ECO:0000313" key="16">
    <source>
        <dbReference type="EMBL" id="GAJ12477.1"/>
    </source>
</evidence>
<evidence type="ECO:0000256" key="5">
    <source>
        <dbReference type="ARBA" id="ARBA00022490"/>
    </source>
</evidence>
<comment type="catalytic activity">
    <reaction evidence="14">
        <text>tRNA(Ser) + L-serine + ATP = L-seryl-tRNA(Ser) + AMP + diphosphate + H(+)</text>
        <dbReference type="Rhea" id="RHEA:12292"/>
        <dbReference type="Rhea" id="RHEA-COMP:9669"/>
        <dbReference type="Rhea" id="RHEA-COMP:9703"/>
        <dbReference type="ChEBI" id="CHEBI:15378"/>
        <dbReference type="ChEBI" id="CHEBI:30616"/>
        <dbReference type="ChEBI" id="CHEBI:33019"/>
        <dbReference type="ChEBI" id="CHEBI:33384"/>
        <dbReference type="ChEBI" id="CHEBI:78442"/>
        <dbReference type="ChEBI" id="CHEBI:78533"/>
        <dbReference type="ChEBI" id="CHEBI:456215"/>
        <dbReference type="EC" id="6.1.1.11"/>
    </reaction>
</comment>
<dbReference type="Gene3D" id="3.30.930.10">
    <property type="entry name" value="Bira Bifunctional Protein, Domain 2"/>
    <property type="match status" value="1"/>
</dbReference>
<gene>
    <name evidence="16" type="ORF">S12H4_49477</name>
</gene>
<dbReference type="InterPro" id="IPR002314">
    <property type="entry name" value="aa-tRNA-synt_IIb"/>
</dbReference>
<feature type="domain" description="Aminoacyl-transfer RNA synthetases class-II family profile" evidence="15">
    <location>
        <begin position="1"/>
        <end position="219"/>
    </location>
</feature>
<evidence type="ECO:0000256" key="4">
    <source>
        <dbReference type="ARBA" id="ARBA00012840"/>
    </source>
</evidence>
<evidence type="ECO:0000256" key="8">
    <source>
        <dbReference type="ARBA" id="ARBA00022840"/>
    </source>
</evidence>
<keyword evidence="7" id="KW-0547">Nucleotide-binding</keyword>
<comment type="subcellular location">
    <subcellularLocation>
        <location evidence="1">Cytoplasm</location>
    </subcellularLocation>
</comment>
<organism evidence="16">
    <name type="scientific">marine sediment metagenome</name>
    <dbReference type="NCBI Taxonomy" id="412755"/>
    <lineage>
        <taxon>unclassified sequences</taxon>
        <taxon>metagenomes</taxon>
        <taxon>ecological metagenomes</taxon>
    </lineage>
</organism>
<keyword evidence="10" id="KW-0030">Aminoacyl-tRNA synthetase</keyword>
<dbReference type="PANTHER" id="PTHR43697">
    <property type="entry name" value="SERYL-TRNA SYNTHETASE"/>
    <property type="match status" value="1"/>
</dbReference>
<evidence type="ECO:0000256" key="13">
    <source>
        <dbReference type="ARBA" id="ARBA00047929"/>
    </source>
</evidence>